<feature type="transmembrane region" description="Helical" evidence="2">
    <location>
        <begin position="55"/>
        <end position="80"/>
    </location>
</feature>
<evidence type="ECO:0000256" key="2">
    <source>
        <dbReference type="SAM" id="Phobius"/>
    </source>
</evidence>
<feature type="transmembrane region" description="Helical" evidence="2">
    <location>
        <begin position="297"/>
        <end position="317"/>
    </location>
</feature>
<feature type="transmembrane region" description="Helical" evidence="2">
    <location>
        <begin position="153"/>
        <end position="179"/>
    </location>
</feature>
<keyword evidence="5" id="KW-1185">Reference proteome</keyword>
<protein>
    <submittedName>
        <fullName evidence="4">Cbb3-type cytochrome c oxidase subunit I</fullName>
    </submittedName>
</protein>
<feature type="domain" description="Cytochrome oxidase subunit I profile" evidence="3">
    <location>
        <begin position="1"/>
        <end position="374"/>
    </location>
</feature>
<feature type="transmembrane region" description="Helical" evidence="2">
    <location>
        <begin position="92"/>
        <end position="110"/>
    </location>
</feature>
<dbReference type="PROSITE" id="PS50855">
    <property type="entry name" value="COX1"/>
    <property type="match status" value="1"/>
</dbReference>
<evidence type="ECO:0000313" key="4">
    <source>
        <dbReference type="EMBL" id="MDI2089995.1"/>
    </source>
</evidence>
<feature type="transmembrane region" description="Helical" evidence="2">
    <location>
        <begin position="385"/>
        <end position="407"/>
    </location>
</feature>
<dbReference type="PRINTS" id="PR01165">
    <property type="entry name" value="CYCOXIDASEI"/>
</dbReference>
<feature type="transmembrane region" description="Helical" evidence="2">
    <location>
        <begin position="116"/>
        <end position="141"/>
    </location>
</feature>
<feature type="transmembrane region" description="Helical" evidence="2">
    <location>
        <begin position="323"/>
        <end position="346"/>
    </location>
</feature>
<feature type="transmembrane region" description="Helical" evidence="2">
    <location>
        <begin position="12"/>
        <end position="35"/>
    </location>
</feature>
<feature type="transmembrane region" description="Helical" evidence="2">
    <location>
        <begin position="232"/>
        <end position="249"/>
    </location>
</feature>
<feature type="transmembrane region" description="Helical" evidence="2">
    <location>
        <begin position="358"/>
        <end position="379"/>
    </location>
</feature>
<dbReference type="PANTHER" id="PTHR10422:SF18">
    <property type="entry name" value="CYTOCHROME C OXIDASE SUBUNIT 1"/>
    <property type="match status" value="1"/>
</dbReference>
<dbReference type="InterPro" id="IPR023616">
    <property type="entry name" value="Cyt_c_oxase-like_su1_dom"/>
</dbReference>
<sequence>MNSHYKVGMGALLLAIFAGISGGIAALFFQISYYISTFNSLIHPAFMQNLPQTHARMMIFFVLQPALMMGFGAWFVPILIAAKDMAFKSLNYIALTCLLIGFSCNFVTFFQPTVSLFSLLSLVFWALSVLIFSINMLISIINNRGPGVEYTNLPLFVWGQGIAAALTVPMSSLFLAALTRIYWANSGDLAIKIAYTVKIFTYPMLTILIVPAFGIIFHIVASLSCQTIRYKSFIISLMAFTTLCVFLFWNKILFNGTLNSFNQFYEIHAVLASAVYVLTLGLLLYAVSLLRRGGRYLVTPVFWSFGFMIILGMGWPYKGLVSQMGQIHSCISYALLFAVFAGFYFWMGKILGKPYSELLGKIHLALTFAGVVFTVDFFSLGSQSILLGAVFMGMSLLAFMIVVIQAVKSKEKLPNNYWGEGAITYEWQRPSPLFSKSK</sequence>
<dbReference type="InterPro" id="IPR000883">
    <property type="entry name" value="Cyt_C_Oxase_1"/>
</dbReference>
<keyword evidence="2" id="KW-0472">Membrane</keyword>
<dbReference type="Pfam" id="PF00115">
    <property type="entry name" value="COX1"/>
    <property type="match status" value="1"/>
</dbReference>
<keyword evidence="2" id="KW-0812">Transmembrane</keyword>
<proteinExistence type="predicted"/>
<keyword evidence="1" id="KW-0679">Respiratory chain</keyword>
<evidence type="ECO:0000259" key="3">
    <source>
        <dbReference type="PROSITE" id="PS50855"/>
    </source>
</evidence>
<accession>A0ABT6PZ33</accession>
<organism evidence="4 5">
    <name type="scientific">Commensalibacter oyaizuii</name>
    <dbReference type="NCBI Taxonomy" id="3043873"/>
    <lineage>
        <taxon>Bacteria</taxon>
        <taxon>Pseudomonadati</taxon>
        <taxon>Pseudomonadota</taxon>
        <taxon>Alphaproteobacteria</taxon>
        <taxon>Acetobacterales</taxon>
        <taxon>Acetobacteraceae</taxon>
    </lineage>
</organism>
<gene>
    <name evidence="4" type="ORF">QJV27_01145</name>
</gene>
<dbReference type="EMBL" id="JASBAO010000001">
    <property type="protein sequence ID" value="MDI2089995.1"/>
    <property type="molecule type" value="Genomic_DNA"/>
</dbReference>
<dbReference type="Gene3D" id="1.20.210.10">
    <property type="entry name" value="Cytochrome c oxidase-like, subunit I domain"/>
    <property type="match status" value="1"/>
</dbReference>
<keyword evidence="2" id="KW-1133">Transmembrane helix</keyword>
<reference evidence="4" key="1">
    <citation type="submission" date="2023-05" db="EMBL/GenBank/DDBJ databases">
        <title>Whole genome sequence of Commensalibacter sp.</title>
        <authorList>
            <person name="Charoenyingcharoen P."/>
            <person name="Yukphan P."/>
        </authorList>
    </citation>
    <scope>NUCLEOTIDE SEQUENCE</scope>
    <source>
        <strain evidence="4">TBRC 16381</strain>
    </source>
</reference>
<dbReference type="Proteomes" id="UP001431634">
    <property type="component" value="Unassembled WGS sequence"/>
</dbReference>
<evidence type="ECO:0000313" key="5">
    <source>
        <dbReference type="Proteomes" id="UP001431634"/>
    </source>
</evidence>
<keyword evidence="1" id="KW-0249">Electron transport</keyword>
<feature type="transmembrane region" description="Helical" evidence="2">
    <location>
        <begin position="269"/>
        <end position="290"/>
    </location>
</feature>
<feature type="transmembrane region" description="Helical" evidence="2">
    <location>
        <begin position="199"/>
        <end position="220"/>
    </location>
</feature>
<comment type="caution">
    <text evidence="4">The sequence shown here is derived from an EMBL/GenBank/DDBJ whole genome shotgun (WGS) entry which is preliminary data.</text>
</comment>
<dbReference type="SUPFAM" id="SSF81442">
    <property type="entry name" value="Cytochrome c oxidase subunit I-like"/>
    <property type="match status" value="1"/>
</dbReference>
<evidence type="ECO:0000256" key="1">
    <source>
        <dbReference type="ARBA" id="ARBA00022660"/>
    </source>
</evidence>
<dbReference type="InterPro" id="IPR036927">
    <property type="entry name" value="Cyt_c_oxase-like_su1_sf"/>
</dbReference>
<name>A0ABT6PZ33_9PROT</name>
<dbReference type="PANTHER" id="PTHR10422">
    <property type="entry name" value="CYTOCHROME C OXIDASE SUBUNIT 1"/>
    <property type="match status" value="1"/>
</dbReference>
<keyword evidence="1" id="KW-0813">Transport</keyword>
<dbReference type="RefSeq" id="WP_281447158.1">
    <property type="nucleotide sequence ID" value="NZ_JASBAO010000001.1"/>
</dbReference>